<dbReference type="WBParaSite" id="ES5_v2.g30379.t1">
    <property type="protein sequence ID" value="ES5_v2.g30379.t1"/>
    <property type="gene ID" value="ES5_v2.g30379"/>
</dbReference>
<organism evidence="1 2">
    <name type="scientific">Panagrolaimus sp. ES5</name>
    <dbReference type="NCBI Taxonomy" id="591445"/>
    <lineage>
        <taxon>Eukaryota</taxon>
        <taxon>Metazoa</taxon>
        <taxon>Ecdysozoa</taxon>
        <taxon>Nematoda</taxon>
        <taxon>Chromadorea</taxon>
        <taxon>Rhabditida</taxon>
        <taxon>Tylenchina</taxon>
        <taxon>Panagrolaimomorpha</taxon>
        <taxon>Panagrolaimoidea</taxon>
        <taxon>Panagrolaimidae</taxon>
        <taxon>Panagrolaimus</taxon>
    </lineage>
</organism>
<accession>A0AC34GL93</accession>
<name>A0AC34GL93_9BILA</name>
<proteinExistence type="predicted"/>
<dbReference type="Proteomes" id="UP000887579">
    <property type="component" value="Unplaced"/>
</dbReference>
<evidence type="ECO:0000313" key="1">
    <source>
        <dbReference type="Proteomes" id="UP000887579"/>
    </source>
</evidence>
<evidence type="ECO:0000313" key="2">
    <source>
        <dbReference type="WBParaSite" id="ES5_v2.g30379.t1"/>
    </source>
</evidence>
<protein>
    <submittedName>
        <fullName evidence="2">Uncharacterized protein</fullName>
    </submittedName>
</protein>
<reference evidence="2" key="1">
    <citation type="submission" date="2022-11" db="UniProtKB">
        <authorList>
            <consortium name="WormBaseParasite"/>
        </authorList>
    </citation>
    <scope>IDENTIFICATION</scope>
</reference>
<sequence length="135" mass="15457">MINKATARAEITQETYISKSETYKGEATMDAYKAEKHTTSNITTTSILRTRGGPDIERLSGAKPNESMLYVENLVGMKQSGKYIYQIISAIEFSKFSLFVKYTVQNLIYNATQDYYNFNNRLECMDVESENYNPI</sequence>